<keyword evidence="6" id="KW-0963">Cytoplasm</keyword>
<feature type="binding site" evidence="12">
    <location>
        <position position="114"/>
    </location>
    <ligand>
        <name>a divalent metal cation</name>
        <dbReference type="ChEBI" id="CHEBI:60240"/>
    </ligand>
</feature>
<dbReference type="PANTHER" id="PTHR10954">
    <property type="entry name" value="RIBONUCLEASE H2 SUBUNIT A"/>
    <property type="match status" value="1"/>
</dbReference>
<proteinExistence type="inferred from homology"/>
<dbReference type="GO" id="GO:0003723">
    <property type="term" value="F:RNA binding"/>
    <property type="evidence" value="ECO:0007669"/>
    <property type="project" value="UniProtKB-UniRule"/>
</dbReference>
<dbReference type="GO" id="GO:0046872">
    <property type="term" value="F:metal ion binding"/>
    <property type="evidence" value="ECO:0007669"/>
    <property type="project" value="UniProtKB-KW"/>
</dbReference>
<dbReference type="CDD" id="cd07182">
    <property type="entry name" value="RNase_HII_bacteria_HII_like"/>
    <property type="match status" value="1"/>
</dbReference>
<dbReference type="Proteomes" id="UP000178583">
    <property type="component" value="Unassembled WGS sequence"/>
</dbReference>
<dbReference type="InterPro" id="IPR001352">
    <property type="entry name" value="RNase_HII/HIII"/>
</dbReference>
<dbReference type="GO" id="GO:0004523">
    <property type="term" value="F:RNA-DNA hybrid ribonuclease activity"/>
    <property type="evidence" value="ECO:0007669"/>
    <property type="project" value="UniProtKB-UniRule"/>
</dbReference>
<comment type="caution">
    <text evidence="15">The sequence shown here is derived from an EMBL/GenBank/DDBJ whole genome shotgun (WGS) entry which is preliminary data.</text>
</comment>
<dbReference type="SUPFAM" id="SSF53098">
    <property type="entry name" value="Ribonuclease H-like"/>
    <property type="match status" value="1"/>
</dbReference>
<evidence type="ECO:0000256" key="12">
    <source>
        <dbReference type="PROSITE-ProRule" id="PRU01319"/>
    </source>
</evidence>
<comment type="cofactor">
    <cofactor evidence="12">
        <name>Mn(2+)</name>
        <dbReference type="ChEBI" id="CHEBI:29035"/>
    </cofactor>
    <cofactor evidence="12">
        <name>Mg(2+)</name>
        <dbReference type="ChEBI" id="CHEBI:18420"/>
    </cofactor>
    <text evidence="12">Manganese or magnesium. Binds 1 divalent metal ion per monomer in the absence of substrate. May bind a second metal ion after substrate binding.</text>
</comment>
<keyword evidence="11" id="KW-0464">Manganese</keyword>
<reference evidence="15 16" key="1">
    <citation type="journal article" date="2016" name="Nat. Commun.">
        <title>Thousands of microbial genomes shed light on interconnected biogeochemical processes in an aquifer system.</title>
        <authorList>
            <person name="Anantharaman K."/>
            <person name="Brown C.T."/>
            <person name="Hug L.A."/>
            <person name="Sharon I."/>
            <person name="Castelle C.J."/>
            <person name="Probst A.J."/>
            <person name="Thomas B.C."/>
            <person name="Singh A."/>
            <person name="Wilkins M.J."/>
            <person name="Karaoz U."/>
            <person name="Brodie E.L."/>
            <person name="Williams K.H."/>
            <person name="Hubbard S.S."/>
            <person name="Banfield J.F."/>
        </authorList>
    </citation>
    <scope>NUCLEOTIDE SEQUENCE [LARGE SCALE GENOMIC DNA]</scope>
</reference>
<comment type="cofactor">
    <cofactor evidence="2">
        <name>Mg(2+)</name>
        <dbReference type="ChEBI" id="CHEBI:18420"/>
    </cofactor>
</comment>
<comment type="subcellular location">
    <subcellularLocation>
        <location evidence="4">Cytoplasm</location>
    </subcellularLocation>
</comment>
<evidence type="ECO:0000256" key="9">
    <source>
        <dbReference type="ARBA" id="ARBA00022759"/>
    </source>
</evidence>
<protein>
    <recommendedName>
        <fullName evidence="13">Ribonuclease</fullName>
        <ecNumber evidence="13">3.1.26.4</ecNumber>
    </recommendedName>
</protein>
<dbReference type="GO" id="GO:0043137">
    <property type="term" value="P:DNA replication, removal of RNA primer"/>
    <property type="evidence" value="ECO:0007669"/>
    <property type="project" value="TreeGrafter"/>
</dbReference>
<evidence type="ECO:0000256" key="6">
    <source>
        <dbReference type="ARBA" id="ARBA00022490"/>
    </source>
</evidence>
<keyword evidence="9 12" id="KW-0255">Endonuclease</keyword>
<dbReference type="Gene3D" id="3.30.420.10">
    <property type="entry name" value="Ribonuclease H-like superfamily/Ribonuclease H"/>
    <property type="match status" value="1"/>
</dbReference>
<comment type="catalytic activity">
    <reaction evidence="1 12 13">
        <text>Endonucleolytic cleavage to 5'-phosphomonoester.</text>
        <dbReference type="EC" id="3.1.26.4"/>
    </reaction>
</comment>
<accession>A0A1F5ECN2</accession>
<comment type="similarity">
    <text evidence="5 13">Belongs to the RNase HII family.</text>
</comment>
<evidence type="ECO:0000256" key="10">
    <source>
        <dbReference type="ARBA" id="ARBA00022801"/>
    </source>
</evidence>
<dbReference type="Pfam" id="PF01351">
    <property type="entry name" value="RNase_HII"/>
    <property type="match status" value="1"/>
</dbReference>
<dbReference type="STRING" id="1797472.A2215_02490"/>
<evidence type="ECO:0000256" key="3">
    <source>
        <dbReference type="ARBA" id="ARBA00004065"/>
    </source>
</evidence>
<evidence type="ECO:0000256" key="1">
    <source>
        <dbReference type="ARBA" id="ARBA00000077"/>
    </source>
</evidence>
<keyword evidence="8 12" id="KW-0479">Metal-binding</keyword>
<dbReference type="GO" id="GO:0006298">
    <property type="term" value="P:mismatch repair"/>
    <property type="evidence" value="ECO:0007669"/>
    <property type="project" value="TreeGrafter"/>
</dbReference>
<evidence type="ECO:0000256" key="13">
    <source>
        <dbReference type="RuleBase" id="RU003515"/>
    </source>
</evidence>
<evidence type="ECO:0000256" key="5">
    <source>
        <dbReference type="ARBA" id="ARBA00007383"/>
    </source>
</evidence>
<dbReference type="EMBL" id="MEZY01000015">
    <property type="protein sequence ID" value="OGD65172.1"/>
    <property type="molecule type" value="Genomic_DNA"/>
</dbReference>
<dbReference type="PANTHER" id="PTHR10954:SF18">
    <property type="entry name" value="RIBONUCLEASE HII"/>
    <property type="match status" value="1"/>
</dbReference>
<evidence type="ECO:0000256" key="7">
    <source>
        <dbReference type="ARBA" id="ARBA00022722"/>
    </source>
</evidence>
<dbReference type="AlphaFoldDB" id="A0A1F5ECN2"/>
<dbReference type="InterPro" id="IPR022898">
    <property type="entry name" value="RNase_HII"/>
</dbReference>
<evidence type="ECO:0000256" key="8">
    <source>
        <dbReference type="ARBA" id="ARBA00022723"/>
    </source>
</evidence>
<gene>
    <name evidence="15" type="ORF">A2215_02490</name>
</gene>
<dbReference type="InterPro" id="IPR012337">
    <property type="entry name" value="RNaseH-like_sf"/>
</dbReference>
<evidence type="ECO:0000256" key="2">
    <source>
        <dbReference type="ARBA" id="ARBA00001946"/>
    </source>
</evidence>
<sequence length="205" mass="22816">MPSFDVEKDLISQGYELVAGVDEVGRGALAGPIVSVAVIFDIESNIRSDIIDSKKLDAEKRAELNEYILSNCLDHGLGEVSREEIDKIGIGAANILSFSRALSNLQKVDFALIDGRSFRGFDYKYQCLVRGESKSISIAAASIVAKVYRDKIMTDLCDGKYQFAKNKGYGTQNHIELLKTHGPSEYHRRSFIENILDNRSELFKS</sequence>
<evidence type="ECO:0000259" key="14">
    <source>
        <dbReference type="PROSITE" id="PS51975"/>
    </source>
</evidence>
<feature type="binding site" evidence="12">
    <location>
        <position position="23"/>
    </location>
    <ligand>
        <name>a divalent metal cation</name>
        <dbReference type="ChEBI" id="CHEBI:60240"/>
    </ligand>
</feature>
<dbReference type="InterPro" id="IPR036397">
    <property type="entry name" value="RNaseH_sf"/>
</dbReference>
<feature type="domain" description="RNase H type-2" evidence="14">
    <location>
        <begin position="16"/>
        <end position="205"/>
    </location>
</feature>
<feature type="binding site" evidence="12">
    <location>
        <position position="22"/>
    </location>
    <ligand>
        <name>a divalent metal cation</name>
        <dbReference type="ChEBI" id="CHEBI:60240"/>
    </ligand>
</feature>
<dbReference type="EC" id="3.1.26.4" evidence="13"/>
<dbReference type="GO" id="GO:0032299">
    <property type="term" value="C:ribonuclease H2 complex"/>
    <property type="evidence" value="ECO:0007669"/>
    <property type="project" value="TreeGrafter"/>
</dbReference>
<evidence type="ECO:0000256" key="4">
    <source>
        <dbReference type="ARBA" id="ARBA00004496"/>
    </source>
</evidence>
<keyword evidence="7 12" id="KW-0540">Nuclease</keyword>
<name>A0A1F5ECN2_9BACT</name>
<evidence type="ECO:0000256" key="11">
    <source>
        <dbReference type="ARBA" id="ARBA00023211"/>
    </source>
</evidence>
<dbReference type="NCBIfam" id="NF000595">
    <property type="entry name" value="PRK00015.1-3"/>
    <property type="match status" value="1"/>
</dbReference>
<dbReference type="GO" id="GO:0005737">
    <property type="term" value="C:cytoplasm"/>
    <property type="evidence" value="ECO:0007669"/>
    <property type="project" value="UniProtKB-SubCell"/>
</dbReference>
<keyword evidence="10 12" id="KW-0378">Hydrolase</keyword>
<dbReference type="PROSITE" id="PS51975">
    <property type="entry name" value="RNASE_H_2"/>
    <property type="match status" value="1"/>
</dbReference>
<organism evidence="15 16">
    <name type="scientific">Candidatus Berkelbacteria bacterium RIFOXYA2_FULL_43_10</name>
    <dbReference type="NCBI Taxonomy" id="1797472"/>
    <lineage>
        <taxon>Bacteria</taxon>
        <taxon>Candidatus Berkelbacteria</taxon>
    </lineage>
</organism>
<dbReference type="InterPro" id="IPR024567">
    <property type="entry name" value="RNase_HII/HIII_dom"/>
</dbReference>
<evidence type="ECO:0000313" key="15">
    <source>
        <dbReference type="EMBL" id="OGD65172.1"/>
    </source>
</evidence>
<evidence type="ECO:0000313" key="16">
    <source>
        <dbReference type="Proteomes" id="UP000178583"/>
    </source>
</evidence>
<comment type="function">
    <text evidence="3 13">Endonuclease that specifically degrades the RNA of RNA-DNA hybrids.</text>
</comment>